<comment type="caution">
    <text evidence="1">The sequence shown here is derived from an EMBL/GenBank/DDBJ whole genome shotgun (WGS) entry which is preliminary data.</text>
</comment>
<sequence>MRCRSPLTAWREILLRQLSRYAWLKWLSAKRYLQQVDWLVVVDPDMFPTPGCGMELPVVEMYKNICSFAAECSVISNDMWPRDWVAESEKRKVAGYVAGGQDKNAGFTMIRNDELGRLFLELVLAGLRVQFKDRRLNGNNVSIAARTGGGGLASECLTRCARVLGQAT</sequence>
<organism evidence="1 2">
    <name type="scientific">Symbiodinium pilosum</name>
    <name type="common">Dinoflagellate</name>
    <dbReference type="NCBI Taxonomy" id="2952"/>
    <lineage>
        <taxon>Eukaryota</taxon>
        <taxon>Sar</taxon>
        <taxon>Alveolata</taxon>
        <taxon>Dinophyceae</taxon>
        <taxon>Suessiales</taxon>
        <taxon>Symbiodiniaceae</taxon>
        <taxon>Symbiodinium</taxon>
    </lineage>
</organism>
<gene>
    <name evidence="1" type="ORF">SPIL2461_LOCUS10931</name>
</gene>
<dbReference type="Proteomes" id="UP000649617">
    <property type="component" value="Unassembled WGS sequence"/>
</dbReference>
<accession>A0A812RLQ7</accession>
<evidence type="ECO:0000313" key="2">
    <source>
        <dbReference type="Proteomes" id="UP000649617"/>
    </source>
</evidence>
<evidence type="ECO:0000313" key="1">
    <source>
        <dbReference type="EMBL" id="CAE7447789.1"/>
    </source>
</evidence>
<keyword evidence="2" id="KW-1185">Reference proteome</keyword>
<dbReference type="EMBL" id="CAJNIZ010021068">
    <property type="protein sequence ID" value="CAE7447789.1"/>
    <property type="molecule type" value="Genomic_DNA"/>
</dbReference>
<reference evidence="1" key="1">
    <citation type="submission" date="2021-02" db="EMBL/GenBank/DDBJ databases">
        <authorList>
            <person name="Dougan E. K."/>
            <person name="Rhodes N."/>
            <person name="Thang M."/>
            <person name="Chan C."/>
        </authorList>
    </citation>
    <scope>NUCLEOTIDE SEQUENCE</scope>
</reference>
<proteinExistence type="predicted"/>
<dbReference type="OrthoDB" id="420119at2759"/>
<name>A0A812RLQ7_SYMPI</name>
<dbReference type="AlphaFoldDB" id="A0A812RLQ7"/>
<protein>
    <submittedName>
        <fullName evidence="1">Uncharacterized protein</fullName>
    </submittedName>
</protein>